<proteinExistence type="predicted"/>
<dbReference type="Proteomes" id="UP000054248">
    <property type="component" value="Unassembled WGS sequence"/>
</dbReference>
<reference evidence="2" key="2">
    <citation type="submission" date="2015-01" db="EMBL/GenBank/DDBJ databases">
        <title>Evolutionary Origins and Diversification of the Mycorrhizal Mutualists.</title>
        <authorList>
            <consortium name="DOE Joint Genome Institute"/>
            <consortium name="Mycorrhizal Genomics Consortium"/>
            <person name="Kohler A."/>
            <person name="Kuo A."/>
            <person name="Nagy L.G."/>
            <person name="Floudas D."/>
            <person name="Copeland A."/>
            <person name="Barry K.W."/>
            <person name="Cichocki N."/>
            <person name="Veneault-Fourrey C."/>
            <person name="LaButti K."/>
            <person name="Lindquist E.A."/>
            <person name="Lipzen A."/>
            <person name="Lundell T."/>
            <person name="Morin E."/>
            <person name="Murat C."/>
            <person name="Riley R."/>
            <person name="Ohm R."/>
            <person name="Sun H."/>
            <person name="Tunlid A."/>
            <person name="Henrissat B."/>
            <person name="Grigoriev I.V."/>
            <person name="Hibbett D.S."/>
            <person name="Martin F."/>
        </authorList>
    </citation>
    <scope>NUCLEOTIDE SEQUENCE [LARGE SCALE GENOMIC DNA]</scope>
    <source>
        <strain evidence="2">MUT 4182</strain>
    </source>
</reference>
<accession>A0A0C3M1V6</accession>
<evidence type="ECO:0000313" key="2">
    <source>
        <dbReference type="Proteomes" id="UP000054248"/>
    </source>
</evidence>
<name>A0A0C3M1V6_9AGAM</name>
<dbReference type="HOGENOM" id="CLU_548830_0_0_1"/>
<dbReference type="AlphaFoldDB" id="A0A0C3M1V6"/>
<dbReference type="EMBL" id="KN823004">
    <property type="protein sequence ID" value="KIO27712.1"/>
    <property type="molecule type" value="Genomic_DNA"/>
</dbReference>
<organism evidence="1 2">
    <name type="scientific">Tulasnella calospora MUT 4182</name>
    <dbReference type="NCBI Taxonomy" id="1051891"/>
    <lineage>
        <taxon>Eukaryota</taxon>
        <taxon>Fungi</taxon>
        <taxon>Dikarya</taxon>
        <taxon>Basidiomycota</taxon>
        <taxon>Agaricomycotina</taxon>
        <taxon>Agaricomycetes</taxon>
        <taxon>Cantharellales</taxon>
        <taxon>Tulasnellaceae</taxon>
        <taxon>Tulasnella</taxon>
    </lineage>
</organism>
<reference evidence="1 2" key="1">
    <citation type="submission" date="2014-04" db="EMBL/GenBank/DDBJ databases">
        <authorList>
            <consortium name="DOE Joint Genome Institute"/>
            <person name="Kuo A."/>
            <person name="Girlanda M."/>
            <person name="Perotto S."/>
            <person name="Kohler A."/>
            <person name="Nagy L.G."/>
            <person name="Floudas D."/>
            <person name="Copeland A."/>
            <person name="Barry K.W."/>
            <person name="Cichocki N."/>
            <person name="Veneault-Fourrey C."/>
            <person name="LaButti K."/>
            <person name="Lindquist E.A."/>
            <person name="Lipzen A."/>
            <person name="Lundell T."/>
            <person name="Morin E."/>
            <person name="Murat C."/>
            <person name="Sun H."/>
            <person name="Tunlid A."/>
            <person name="Henrissat B."/>
            <person name="Grigoriev I.V."/>
            <person name="Hibbett D.S."/>
            <person name="Martin F."/>
            <person name="Nordberg H.P."/>
            <person name="Cantor M.N."/>
            <person name="Hua S.X."/>
        </authorList>
    </citation>
    <scope>NUCLEOTIDE SEQUENCE [LARGE SCALE GENOMIC DNA]</scope>
    <source>
        <strain evidence="1 2">MUT 4182</strain>
    </source>
</reference>
<dbReference type="OrthoDB" id="3211980at2759"/>
<keyword evidence="2" id="KW-1185">Reference proteome</keyword>
<evidence type="ECO:0000313" key="1">
    <source>
        <dbReference type="EMBL" id="KIO27712.1"/>
    </source>
</evidence>
<protein>
    <submittedName>
        <fullName evidence="1">Uncharacterized protein</fullName>
    </submittedName>
</protein>
<gene>
    <name evidence="1" type="ORF">M407DRAFT_23027</name>
</gene>
<sequence length="544" mass="60653">MSTPNLKYEGRLAGLNLLTGRTDAENARILASHLQRPEVPAESKEILLFSTCRKVFGGLYRAHSPTHPLWVALRETSLIETLLQVLIRHEVRDSKLMPREELDWCVSEALTCLSIVIICEPWQHDSGAKFAVKTKAGAVLERIHAEYGLKSKSDPEQLYEIQSLAATAMGLLLSEFEAEESFRGSIEFSQLASLALAVVFDPQADSDVIGSINKDVAHRHARNILAEVNAGPQSSCYERVAPAVVTKYGARRITSKCISHFANPRYISRCYLGLGLCGAMAAAKTLHSKFIYEARVHLIILQWFWKSFRGPQEVHPEDKEVDHANHDLTKQLADVISVLWAITCHLSSDLRRRLIYDLVVEGDLVMAIGHWFFLAQTTDAQTSACKGMTKEIAEHYGKDQQFVSVYIEPTWRHILKSLNSAERSGVQTWSEAARQIWLFFGDTLGLVARNHPDESPARAVPDFVKCNSLVCPLYGEYAFEKLEPGVSGLKCTRCQLGMPENVRTDGISSLPKLRPALATGVLGDIKLFARRNSRPKLADEVFSG</sequence>